<dbReference type="SUPFAM" id="SSF52833">
    <property type="entry name" value="Thioredoxin-like"/>
    <property type="match status" value="1"/>
</dbReference>
<dbReference type="RefSeq" id="WP_318351189.1">
    <property type="nucleotide sequence ID" value="NZ_AP018694.1"/>
</dbReference>
<evidence type="ECO:0000313" key="7">
    <source>
        <dbReference type="Proteomes" id="UP001193389"/>
    </source>
</evidence>
<keyword evidence="7" id="KW-1185">Reference proteome</keyword>
<evidence type="ECO:0000256" key="2">
    <source>
        <dbReference type="ARBA" id="ARBA00022862"/>
    </source>
</evidence>
<evidence type="ECO:0000256" key="3">
    <source>
        <dbReference type="ARBA" id="ARBA00023002"/>
    </source>
</evidence>
<feature type="domain" description="Thioredoxin" evidence="5">
    <location>
        <begin position="13"/>
        <end position="175"/>
    </location>
</feature>
<dbReference type="KEGG" id="anf:AQPE_2427"/>
<organism evidence="6 7">
    <name type="scientific">Aquipluma nitroreducens</name>
    <dbReference type="NCBI Taxonomy" id="2010828"/>
    <lineage>
        <taxon>Bacteria</taxon>
        <taxon>Pseudomonadati</taxon>
        <taxon>Bacteroidota</taxon>
        <taxon>Bacteroidia</taxon>
        <taxon>Marinilabiliales</taxon>
        <taxon>Prolixibacteraceae</taxon>
        <taxon>Aquipluma</taxon>
    </lineage>
</organism>
<evidence type="ECO:0000256" key="4">
    <source>
        <dbReference type="ARBA" id="ARBA00023284"/>
    </source>
</evidence>
<keyword evidence="2" id="KW-0049">Antioxidant</keyword>
<dbReference type="Proteomes" id="UP001193389">
    <property type="component" value="Chromosome"/>
</dbReference>
<name>A0A5K7S9T8_9BACT</name>
<sequence>MDNFFYLHEIKTSRIGDQAPAFRSVTTQGTIYFPADYFGRWVILFSYSPDFAPESTSVLKRLTAVQNDFKALNCEIIGVSVDGLRSLKATSRSFKERTEYNGRKDPEIKIPLIEDITMEVAIKYGMIPSDENHVKSVRWVFIIDPQCMIRSVINSPLAVGLNFNELKRVIVALQTEDAFCDKITAVEYDIAGKHIENQMLGTKSPKWFLCTKELSEEKVMNSN</sequence>
<evidence type="ECO:0000259" key="5">
    <source>
        <dbReference type="PROSITE" id="PS51352"/>
    </source>
</evidence>
<keyword evidence="3" id="KW-0560">Oxidoreductase</keyword>
<dbReference type="InterPro" id="IPR013766">
    <property type="entry name" value="Thioredoxin_domain"/>
</dbReference>
<keyword evidence="4" id="KW-0676">Redox-active center</keyword>
<proteinExistence type="predicted"/>
<dbReference type="Pfam" id="PF00578">
    <property type="entry name" value="AhpC-TSA"/>
    <property type="match status" value="1"/>
</dbReference>
<dbReference type="AlphaFoldDB" id="A0A5K7S9T8"/>
<evidence type="ECO:0000256" key="1">
    <source>
        <dbReference type="ARBA" id="ARBA00022559"/>
    </source>
</evidence>
<dbReference type="PANTHER" id="PTHR10681:SF171">
    <property type="entry name" value="PEROXIREDOXIN 4"/>
    <property type="match status" value="1"/>
</dbReference>
<keyword evidence="1" id="KW-0575">Peroxidase</keyword>
<dbReference type="PROSITE" id="PS51352">
    <property type="entry name" value="THIOREDOXIN_2"/>
    <property type="match status" value="1"/>
</dbReference>
<dbReference type="GO" id="GO:0006979">
    <property type="term" value="P:response to oxidative stress"/>
    <property type="evidence" value="ECO:0007669"/>
    <property type="project" value="TreeGrafter"/>
</dbReference>
<dbReference type="InterPro" id="IPR036249">
    <property type="entry name" value="Thioredoxin-like_sf"/>
</dbReference>
<dbReference type="Gene3D" id="3.40.30.10">
    <property type="entry name" value="Glutaredoxin"/>
    <property type="match status" value="1"/>
</dbReference>
<evidence type="ECO:0000313" key="6">
    <source>
        <dbReference type="EMBL" id="BBE18265.1"/>
    </source>
</evidence>
<dbReference type="EMBL" id="AP018694">
    <property type="protein sequence ID" value="BBE18265.1"/>
    <property type="molecule type" value="Genomic_DNA"/>
</dbReference>
<reference evidence="6" key="1">
    <citation type="journal article" date="2020" name="Int. J. Syst. Evol. Microbiol.">
        <title>Aquipluma nitroreducens gen. nov. sp. nov., a novel facultatively anaerobic bacterium isolated from a freshwater lake.</title>
        <authorList>
            <person name="Watanabe M."/>
            <person name="Kojima H."/>
            <person name="Fukui M."/>
        </authorList>
    </citation>
    <scope>NUCLEOTIDE SEQUENCE</scope>
    <source>
        <strain evidence="6">MeG22</strain>
    </source>
</reference>
<dbReference type="GO" id="GO:0042744">
    <property type="term" value="P:hydrogen peroxide catabolic process"/>
    <property type="evidence" value="ECO:0007669"/>
    <property type="project" value="TreeGrafter"/>
</dbReference>
<dbReference type="GO" id="GO:0033554">
    <property type="term" value="P:cellular response to stress"/>
    <property type="evidence" value="ECO:0007669"/>
    <property type="project" value="TreeGrafter"/>
</dbReference>
<dbReference type="PANTHER" id="PTHR10681">
    <property type="entry name" value="THIOREDOXIN PEROXIDASE"/>
    <property type="match status" value="1"/>
</dbReference>
<dbReference type="GO" id="GO:0005829">
    <property type="term" value="C:cytosol"/>
    <property type="evidence" value="ECO:0007669"/>
    <property type="project" value="TreeGrafter"/>
</dbReference>
<dbReference type="GO" id="GO:0045454">
    <property type="term" value="P:cell redox homeostasis"/>
    <property type="evidence" value="ECO:0007669"/>
    <property type="project" value="TreeGrafter"/>
</dbReference>
<dbReference type="GO" id="GO:0008379">
    <property type="term" value="F:thioredoxin peroxidase activity"/>
    <property type="evidence" value="ECO:0007669"/>
    <property type="project" value="TreeGrafter"/>
</dbReference>
<protein>
    <submittedName>
        <fullName evidence="6">Alkyl hydroperoxide reductase subunit C-like protein</fullName>
    </submittedName>
</protein>
<accession>A0A5K7S9T8</accession>
<gene>
    <name evidence="6" type="ORF">AQPE_2427</name>
</gene>
<dbReference type="InterPro" id="IPR050217">
    <property type="entry name" value="Peroxiredoxin"/>
</dbReference>
<dbReference type="InterPro" id="IPR000866">
    <property type="entry name" value="AhpC/TSA"/>
</dbReference>